<dbReference type="PROSITE" id="PS51273">
    <property type="entry name" value="GATASE_TYPE_1"/>
    <property type="match status" value="1"/>
</dbReference>
<keyword evidence="11" id="KW-0460">Magnesium</keyword>
<evidence type="ECO:0000256" key="3">
    <source>
        <dbReference type="ARBA" id="ARBA00012738"/>
    </source>
</evidence>
<dbReference type="InterPro" id="IPR005483">
    <property type="entry name" value="CPSase_dom"/>
</dbReference>
<dbReference type="Gene3D" id="3.50.30.20">
    <property type="entry name" value="Carbamoyl-phosphate synthase small subunit, N-terminal domain"/>
    <property type="match status" value="1"/>
</dbReference>
<dbReference type="InterPro" id="IPR016185">
    <property type="entry name" value="PreATP-grasp_dom_sf"/>
</dbReference>
<comment type="pathway">
    <text evidence="1">Amino-acid biosynthesis; L-arginine biosynthesis; carbamoyl phosphate from bicarbonate: step 1/1.</text>
</comment>
<dbReference type="eggNOG" id="KOG0370">
    <property type="taxonomic scope" value="Eukaryota"/>
</dbReference>
<dbReference type="InterPro" id="IPR011761">
    <property type="entry name" value="ATP-grasp"/>
</dbReference>
<dbReference type="GO" id="GO:0004087">
    <property type="term" value="F:carbamoyl-phosphate synthase (ammonia) activity"/>
    <property type="evidence" value="ECO:0007669"/>
    <property type="project" value="UniProtKB-EC"/>
</dbReference>
<dbReference type="Pfam" id="PF25596">
    <property type="entry name" value="CPSase_L_D1"/>
    <property type="match status" value="2"/>
</dbReference>
<evidence type="ECO:0000256" key="15">
    <source>
        <dbReference type="ARBA" id="ARBA00047359"/>
    </source>
</evidence>
<dbReference type="PANTHER" id="PTHR11405">
    <property type="entry name" value="CARBAMOYLTRANSFERASE FAMILY MEMBER"/>
    <property type="match status" value="1"/>
</dbReference>
<dbReference type="Pfam" id="PF02142">
    <property type="entry name" value="MGS"/>
    <property type="match status" value="1"/>
</dbReference>
<dbReference type="Gene3D" id="3.30.1490.20">
    <property type="entry name" value="ATP-grasp fold, A domain"/>
    <property type="match status" value="1"/>
</dbReference>
<evidence type="ECO:0000256" key="1">
    <source>
        <dbReference type="ARBA" id="ARBA00005077"/>
    </source>
</evidence>
<dbReference type="NCBIfam" id="NF009455">
    <property type="entry name" value="PRK12815.1"/>
    <property type="match status" value="1"/>
</dbReference>
<evidence type="ECO:0000256" key="7">
    <source>
        <dbReference type="ARBA" id="ARBA00022723"/>
    </source>
</evidence>
<keyword evidence="4" id="KW-0055">Arginine biosynthesis</keyword>
<dbReference type="PRINTS" id="PR00098">
    <property type="entry name" value="CPSASE"/>
</dbReference>
<dbReference type="SUPFAM" id="SSF52021">
    <property type="entry name" value="Carbamoyl phosphate synthetase, small subunit N-terminal domain"/>
    <property type="match status" value="1"/>
</dbReference>
<keyword evidence="24" id="KW-1185">Reference proteome</keyword>
<evidence type="ECO:0000256" key="5">
    <source>
        <dbReference type="ARBA" id="ARBA00022598"/>
    </source>
</evidence>
<dbReference type="FunFam" id="3.40.50.20:FF:000012">
    <property type="entry name" value="Carbamoyl-phosphate synthase 1, mitochondrial"/>
    <property type="match status" value="1"/>
</dbReference>
<evidence type="ECO:0000256" key="14">
    <source>
        <dbReference type="ARBA" id="ARBA00044063"/>
    </source>
</evidence>
<gene>
    <name evidence="23" type="ORF">THAOC_01996</name>
</gene>
<dbReference type="InterPro" id="IPR005479">
    <property type="entry name" value="CPAse_ATP-bd"/>
</dbReference>
<evidence type="ECO:0000256" key="17">
    <source>
        <dbReference type="ARBA" id="ARBA00060037"/>
    </source>
</evidence>
<dbReference type="InterPro" id="IPR036914">
    <property type="entry name" value="MGS-like_dom_sf"/>
</dbReference>
<dbReference type="InterPro" id="IPR035686">
    <property type="entry name" value="CPSase_GATase1"/>
</dbReference>
<dbReference type="FunFam" id="3.50.30.20:FF:000002">
    <property type="entry name" value="Carbamoyl-phosphate synthase 1, mitochondrial"/>
    <property type="match status" value="1"/>
</dbReference>
<dbReference type="SUPFAM" id="SSF56059">
    <property type="entry name" value="Glutathione synthetase ATP-binding domain-like"/>
    <property type="match status" value="2"/>
</dbReference>
<dbReference type="Pfam" id="PF02786">
    <property type="entry name" value="CPSase_L_D2"/>
    <property type="match status" value="2"/>
</dbReference>
<dbReference type="Gene3D" id="1.10.1030.10">
    <property type="entry name" value="Carbamoyl-phosphate synthetase, large subunit oligomerisation domain"/>
    <property type="match status" value="1"/>
</dbReference>
<dbReference type="GO" id="GO:0004088">
    <property type="term" value="F:carbamoyl-phosphate synthase (glutamine-hydrolyzing) activity"/>
    <property type="evidence" value="ECO:0007669"/>
    <property type="project" value="UniProtKB-EC"/>
</dbReference>
<dbReference type="PROSITE" id="PS00866">
    <property type="entry name" value="CPSASE_1"/>
    <property type="match status" value="2"/>
</dbReference>
<organism evidence="23 24">
    <name type="scientific">Thalassiosira oceanica</name>
    <name type="common">Marine diatom</name>
    <dbReference type="NCBI Taxonomy" id="159749"/>
    <lineage>
        <taxon>Eukaryota</taxon>
        <taxon>Sar</taxon>
        <taxon>Stramenopiles</taxon>
        <taxon>Ochrophyta</taxon>
        <taxon>Bacillariophyta</taxon>
        <taxon>Coscinodiscophyceae</taxon>
        <taxon>Thalassiosirophycidae</taxon>
        <taxon>Thalassiosirales</taxon>
        <taxon>Thalassiosiraceae</taxon>
        <taxon>Thalassiosira</taxon>
    </lineage>
</organism>
<dbReference type="Pfam" id="PF00988">
    <property type="entry name" value="CPSase_sm_chain"/>
    <property type="match status" value="1"/>
</dbReference>
<keyword evidence="12" id="KW-0665">Pyrimidine biosynthesis</keyword>
<comment type="similarity">
    <text evidence="2">Belongs to the CarB family.</text>
</comment>
<evidence type="ECO:0000256" key="8">
    <source>
        <dbReference type="ARBA" id="ARBA00022737"/>
    </source>
</evidence>
<dbReference type="InterPro" id="IPR006275">
    <property type="entry name" value="CPSase_lsu"/>
</dbReference>
<sequence length="1518" mass="166730">MLRPFARGGSPAAFMNKLSGRTSNLRSTGRLMATQSGDDAAPPTALAKLHLEDGTTLTGRSFGCHESQTGEVGVVFTTGMVGYPEALTDPSYQGQIITLTTPMVGNYGVPDRTKLDKFGLPAMFESYKIHASGLIVQDYAHHYSHWKAASSLGDWLKEEGIPGLCDIDTRMLTKKIREKGALVGRIEVDLDAPPPTSWENPNEHRHLVAEVSAKEPRVYGKGNPIKIMGVDCGMKYNMIRLLVDRGCELTVVPWDHPFASDMHNYDGIFLSNGPGDPTSCKETIEQLKQAISVPDNEVKPIFGICLGNQLLGIAAGGEAKKLPFGNRGQNQPVINHATGECYITSQNHGYHIDTTTLGDDYKELFTNLNDASNEGFIHKSRPYFTAQFHPEYRNGPTDTEFMFDTFLAACKDPKAPIQFPVRKPAPPKPDVKKILMLGSGGTSIGQAGEFDYSGGQAIKALKEEGKEVVLMNPNIASVQTNMDEKSHTKADHTYFLPVTPDFVEEVIKKEKPEGIVISMGGQTALNCAVEMYLDGIFDKYNVQVLGTSVQSVIDTEDRQLFCDKLNEIGEKIAESYTAETVEAAVEASKKTGYPLMIRSAFALGGLGSGICVDEDHLRENAKKALATSPQILVEKSMLGWKEVEYEVVRDVYDNCVTVCNMENFDPLGIHTGDSIVMAPSQTMSDEEYHMLRETAIRVVKHLGIVGECNIQYALHPESLEYCIIEVNPRLSRSSALASKATGYPLAFVAAKLCLGMPINEVQNAVTKKTQAFFEPSLDYIVTKIPRWDMTKFQGVATNIGSAMKSVGEVMSIGRTMEESLQKAIRMVDPSNAGYQPKMHFTKEELLHELKVPTDRRIFAIAQAMHDKSLSVSEIHDITKIDHWFLRRCEAIVKTYDLMKNKTLDQLDHALLLEAKKNGYSDIQIADCIGSTEDDIRAKRQSLGITPKTKQIDTLAAEYPAETNYLYTTYHGDEDDVGSQNGGVMVLGSGAYRIGSSIEFDWCGVSAIRTLRQLGKKATMVNYNPETVSTDYDECDRLYFDELSKERIIDIYEKDASEGVIVSVGGQIPNGLAIPLDKAGVKLLGTPADMIDNAEDRMKFSDMIDEIGVQQPRWRELTSIDSALDFANNVGYPVLVRPSYVLSGAAMNVAWTDEQLEACLGEAAEVSQDHPVVISDFIEGAVEIECDGVAKDGELIAAAIHEHIENAGVHSGDATLVLPPQDLTAYQMERVRDAARKITKRLNITGPVNIQFVAKGTDVMCIECNVRASRSFPFVSKTMGVDFIEAATKAIVGADTSDMNLPTLETRGRPSNYVGVKAPMFSFTRLRGSDPVLGVEMASTGEVACFGANKEEAFLKSLLSTGFKMPKKNILLSVQSSLENDMTHSAYQLHELGYNLFATKATGAVLQKNGVPCTVVAYPTEPEEGVPNAEELIREKEICMVVNVPTYESKRLEDNFIMRRTAVDFGVPLLTNMNLVKVFADAAHKHAGGELTGLDSTTLFEHYKAESDADAWSDPTEYH</sequence>
<keyword evidence="9 20" id="KW-0547">Nucleotide-binding</keyword>
<dbReference type="EMBL" id="AGNL01002406">
    <property type="protein sequence ID" value="EJK76253.1"/>
    <property type="molecule type" value="Genomic_DNA"/>
</dbReference>
<dbReference type="InterPro" id="IPR002474">
    <property type="entry name" value="CarbamoylP_synth_ssu_N"/>
</dbReference>
<evidence type="ECO:0000259" key="22">
    <source>
        <dbReference type="PROSITE" id="PS51855"/>
    </source>
</evidence>
<evidence type="ECO:0000256" key="12">
    <source>
        <dbReference type="ARBA" id="ARBA00022975"/>
    </source>
</evidence>
<evidence type="ECO:0000256" key="20">
    <source>
        <dbReference type="PROSITE-ProRule" id="PRU00409"/>
    </source>
</evidence>
<dbReference type="PROSITE" id="PS51855">
    <property type="entry name" value="MGS"/>
    <property type="match status" value="1"/>
</dbReference>
<dbReference type="HAMAP" id="MF_01209">
    <property type="entry name" value="CPSase_S_chain"/>
    <property type="match status" value="1"/>
</dbReference>
<dbReference type="GO" id="GO:0046872">
    <property type="term" value="F:metal ion binding"/>
    <property type="evidence" value="ECO:0007669"/>
    <property type="project" value="UniProtKB-KW"/>
</dbReference>
<accession>K0TC35</accession>
<dbReference type="SUPFAM" id="SSF48108">
    <property type="entry name" value="Carbamoyl phosphate synthetase, large subunit connection domain"/>
    <property type="match status" value="1"/>
</dbReference>
<dbReference type="FunFam" id="1.10.1030.10:FF:000002">
    <property type="entry name" value="Carbamoyl-phosphate synthase large chain"/>
    <property type="match status" value="1"/>
</dbReference>
<evidence type="ECO:0000313" key="24">
    <source>
        <dbReference type="Proteomes" id="UP000266841"/>
    </source>
</evidence>
<keyword evidence="13" id="KW-0464">Manganese</keyword>
<dbReference type="PRINTS" id="PR00099">
    <property type="entry name" value="CPSGATASE"/>
</dbReference>
<dbReference type="Pfam" id="PF00117">
    <property type="entry name" value="GATase"/>
    <property type="match status" value="1"/>
</dbReference>
<dbReference type="GO" id="GO:0005951">
    <property type="term" value="C:carbamoyl-phosphate synthase complex"/>
    <property type="evidence" value="ECO:0007669"/>
    <property type="project" value="TreeGrafter"/>
</dbReference>
<dbReference type="InterPro" id="IPR036480">
    <property type="entry name" value="CarbP_synth_ssu_N_sf"/>
</dbReference>
<comment type="catalytic activity">
    <reaction evidence="15">
        <text>hydrogencarbonate + NH4(+) + 2 ATP = carbamoyl phosphate + 2 ADP + phosphate + 2 H(+)</text>
        <dbReference type="Rhea" id="RHEA:18029"/>
        <dbReference type="ChEBI" id="CHEBI:15378"/>
        <dbReference type="ChEBI" id="CHEBI:17544"/>
        <dbReference type="ChEBI" id="CHEBI:28938"/>
        <dbReference type="ChEBI" id="CHEBI:30616"/>
        <dbReference type="ChEBI" id="CHEBI:43474"/>
        <dbReference type="ChEBI" id="CHEBI:58228"/>
        <dbReference type="ChEBI" id="CHEBI:456216"/>
        <dbReference type="EC" id="6.3.4.16"/>
    </reaction>
</comment>
<dbReference type="Gene3D" id="3.30.470.20">
    <property type="entry name" value="ATP-grasp fold, B domain"/>
    <property type="match status" value="2"/>
</dbReference>
<dbReference type="SMART" id="SM00851">
    <property type="entry name" value="MGS"/>
    <property type="match status" value="1"/>
</dbReference>
<proteinExistence type="inferred from homology"/>
<evidence type="ECO:0000256" key="6">
    <source>
        <dbReference type="ARBA" id="ARBA00022605"/>
    </source>
</evidence>
<evidence type="ECO:0000256" key="10">
    <source>
        <dbReference type="ARBA" id="ARBA00022840"/>
    </source>
</evidence>
<dbReference type="SMART" id="SM01097">
    <property type="entry name" value="CPSase_sm_chain"/>
    <property type="match status" value="1"/>
</dbReference>
<comment type="caution">
    <text evidence="23">The sequence shown here is derived from an EMBL/GenBank/DDBJ whole genome shotgun (WGS) entry which is preliminary data.</text>
</comment>
<keyword evidence="10 20" id="KW-0067">ATP-binding</keyword>
<keyword evidence="5" id="KW-0436">Ligase</keyword>
<evidence type="ECO:0000256" key="19">
    <source>
        <dbReference type="ARBA" id="ARBA00074189"/>
    </source>
</evidence>
<keyword evidence="8" id="KW-0677">Repeat</keyword>
<dbReference type="PRINTS" id="PR00096">
    <property type="entry name" value="GATASE"/>
</dbReference>
<evidence type="ECO:0000256" key="16">
    <source>
        <dbReference type="ARBA" id="ARBA00048816"/>
    </source>
</evidence>
<evidence type="ECO:0000256" key="4">
    <source>
        <dbReference type="ARBA" id="ARBA00022571"/>
    </source>
</evidence>
<dbReference type="Gene3D" id="3.40.50.20">
    <property type="match status" value="2"/>
</dbReference>
<dbReference type="InterPro" id="IPR029062">
    <property type="entry name" value="Class_I_gatase-like"/>
</dbReference>
<dbReference type="FunFam" id="3.40.50.20:FF:000002">
    <property type="entry name" value="Carbamoyl-phosphate synthase large chain"/>
    <property type="match status" value="1"/>
</dbReference>
<comment type="function">
    <text evidence="17">Small subunit of the glutamine-dependent carbamoyl phosphate synthetase (CPSase). CPSase catalyzes the formation of carbamoyl phosphate from the ammonia moiety of glutamine, carbonate, and phosphate donated by ATP, constituting the first step of the biosynthetic pathway leading to pyrimidine nucleotides. The large subunit (synthetase) binds the substrates ammonia (free or transferred from glutamine from the small subunit), hydrogencarbonate and ATP and carries out an ATP-coupled ligase reaction, activating hydrogencarbonate by forming carboxy phosphate which reacts with ammonia to form carbamoyl phosphate.</text>
</comment>
<dbReference type="SMART" id="SM01096">
    <property type="entry name" value="CPSase_L_D3"/>
    <property type="match status" value="1"/>
</dbReference>
<keyword evidence="6" id="KW-0028">Amino-acid biosynthesis</keyword>
<dbReference type="InterPro" id="IPR058047">
    <property type="entry name" value="CPSase_preATP-grasp"/>
</dbReference>
<dbReference type="GO" id="GO:0006221">
    <property type="term" value="P:pyrimidine nucleotide biosynthetic process"/>
    <property type="evidence" value="ECO:0007669"/>
    <property type="project" value="UniProtKB-KW"/>
</dbReference>
<dbReference type="PROSITE" id="PS00867">
    <property type="entry name" value="CPSASE_2"/>
    <property type="match status" value="1"/>
</dbReference>
<dbReference type="SUPFAM" id="SSF52317">
    <property type="entry name" value="Class I glutamine amidotransferase-like"/>
    <property type="match status" value="1"/>
</dbReference>
<dbReference type="InterPro" id="IPR017926">
    <property type="entry name" value="GATASE"/>
</dbReference>
<dbReference type="EC" id="6.3.5.5" evidence="3"/>
<dbReference type="InterPro" id="IPR013815">
    <property type="entry name" value="ATP_grasp_subdomain_1"/>
</dbReference>
<dbReference type="NCBIfam" id="TIGR01368">
    <property type="entry name" value="CPSaseIIsmall"/>
    <property type="match status" value="1"/>
</dbReference>
<dbReference type="Gene3D" id="3.40.50.880">
    <property type="match status" value="1"/>
</dbReference>
<comment type="catalytic activity">
    <reaction evidence="16">
        <text>hydrogencarbonate + L-glutamine + 2 ATP + H2O = carbamoyl phosphate + L-glutamate + 2 ADP + phosphate + 2 H(+)</text>
        <dbReference type="Rhea" id="RHEA:18633"/>
        <dbReference type="ChEBI" id="CHEBI:15377"/>
        <dbReference type="ChEBI" id="CHEBI:15378"/>
        <dbReference type="ChEBI" id="CHEBI:17544"/>
        <dbReference type="ChEBI" id="CHEBI:29985"/>
        <dbReference type="ChEBI" id="CHEBI:30616"/>
        <dbReference type="ChEBI" id="CHEBI:43474"/>
        <dbReference type="ChEBI" id="CHEBI:58228"/>
        <dbReference type="ChEBI" id="CHEBI:58359"/>
        <dbReference type="ChEBI" id="CHEBI:456216"/>
        <dbReference type="EC" id="6.3.5.5"/>
    </reaction>
</comment>
<reference evidence="23 24" key="1">
    <citation type="journal article" date="2012" name="Genome Biol.">
        <title>Genome and low-iron response of an oceanic diatom adapted to chronic iron limitation.</title>
        <authorList>
            <person name="Lommer M."/>
            <person name="Specht M."/>
            <person name="Roy A.S."/>
            <person name="Kraemer L."/>
            <person name="Andreson R."/>
            <person name="Gutowska M.A."/>
            <person name="Wolf J."/>
            <person name="Bergner S.V."/>
            <person name="Schilhabel M.B."/>
            <person name="Klostermeier U.C."/>
            <person name="Beiko R.G."/>
            <person name="Rosenstiel P."/>
            <person name="Hippler M."/>
            <person name="Laroche J."/>
        </authorList>
    </citation>
    <scope>NUCLEOTIDE SEQUENCE [LARGE SCALE GENOMIC DNA]</scope>
    <source>
        <strain evidence="23 24">CCMP1005</strain>
    </source>
</reference>
<evidence type="ECO:0000256" key="18">
    <source>
        <dbReference type="ARBA" id="ARBA00069524"/>
    </source>
</evidence>
<dbReference type="InterPro" id="IPR011607">
    <property type="entry name" value="MGS-like_dom"/>
</dbReference>
<dbReference type="GO" id="GO:0006526">
    <property type="term" value="P:L-arginine biosynthetic process"/>
    <property type="evidence" value="ECO:0007669"/>
    <property type="project" value="UniProtKB-KW"/>
</dbReference>
<dbReference type="SUPFAM" id="SSF52335">
    <property type="entry name" value="Methylglyoxal synthase-like"/>
    <property type="match status" value="1"/>
</dbReference>
<dbReference type="CDD" id="cd01744">
    <property type="entry name" value="GATase1_CPSase"/>
    <property type="match status" value="1"/>
</dbReference>
<evidence type="ECO:0000256" key="2">
    <source>
        <dbReference type="ARBA" id="ARBA00009799"/>
    </source>
</evidence>
<feature type="domain" description="MGS-like" evidence="22">
    <location>
        <begin position="1362"/>
        <end position="1518"/>
    </location>
</feature>
<dbReference type="InterPro" id="IPR006274">
    <property type="entry name" value="CarbamoylP_synth_ssu"/>
</dbReference>
<dbReference type="PANTHER" id="PTHR11405:SF53">
    <property type="entry name" value="CARBAMOYL-PHOSPHATE SYNTHASE [AMMONIA], MITOCHONDRIAL"/>
    <property type="match status" value="1"/>
</dbReference>
<feature type="domain" description="ATP-grasp" evidence="21">
    <location>
        <begin position="1100"/>
        <end position="1291"/>
    </location>
</feature>
<dbReference type="CDD" id="cd01423">
    <property type="entry name" value="MGS_CPS_I_III"/>
    <property type="match status" value="1"/>
</dbReference>
<dbReference type="EC" id="6.3.4.16" evidence="14"/>
<dbReference type="SUPFAM" id="SSF52440">
    <property type="entry name" value="PreATP-grasp domain"/>
    <property type="match status" value="2"/>
</dbReference>
<evidence type="ECO:0000313" key="23">
    <source>
        <dbReference type="EMBL" id="EJK76253.1"/>
    </source>
</evidence>
<evidence type="ECO:0000259" key="21">
    <source>
        <dbReference type="PROSITE" id="PS50975"/>
    </source>
</evidence>
<dbReference type="FunFam" id="3.30.470.20:FF:000026">
    <property type="entry name" value="Carbamoyl-phosphate synthase large chain"/>
    <property type="match status" value="1"/>
</dbReference>
<dbReference type="NCBIfam" id="NF003671">
    <property type="entry name" value="PRK05294.1"/>
    <property type="match status" value="1"/>
</dbReference>
<dbReference type="InterPro" id="IPR036897">
    <property type="entry name" value="CarbamoylP_synth_lsu_oligo_sf"/>
</dbReference>
<dbReference type="GO" id="GO:0005524">
    <property type="term" value="F:ATP binding"/>
    <property type="evidence" value="ECO:0007669"/>
    <property type="project" value="UniProtKB-UniRule"/>
</dbReference>
<keyword evidence="7" id="KW-0479">Metal-binding</keyword>
<dbReference type="GO" id="GO:0006207">
    <property type="term" value="P:'de novo' pyrimidine nucleobase biosynthetic process"/>
    <property type="evidence" value="ECO:0007669"/>
    <property type="project" value="InterPro"/>
</dbReference>
<evidence type="ECO:0000256" key="11">
    <source>
        <dbReference type="ARBA" id="ARBA00022842"/>
    </source>
</evidence>
<dbReference type="NCBIfam" id="NF009475">
    <property type="entry name" value="PRK12838.1"/>
    <property type="match status" value="1"/>
</dbReference>
<name>K0TC35_THAOC</name>
<protein>
    <recommendedName>
        <fullName evidence="19">Carbamoyl phosphate synthase arginine-specific large chain</fullName>
        <ecNumber evidence="14">6.3.4.16</ecNumber>
        <ecNumber evidence="3">6.3.5.5</ecNumber>
    </recommendedName>
    <alternativeName>
        <fullName evidence="18">Carbamoyl phosphate synthase pyrimidine-specific large chain</fullName>
    </alternativeName>
</protein>
<dbReference type="Pfam" id="PF02787">
    <property type="entry name" value="CPSase_L_D3"/>
    <property type="match status" value="1"/>
</dbReference>
<dbReference type="FunFam" id="3.30.470.20:FF:000001">
    <property type="entry name" value="Carbamoyl-phosphate synthase large chain"/>
    <property type="match status" value="1"/>
</dbReference>
<dbReference type="FunFam" id="3.30.1490.20:FF:000001">
    <property type="entry name" value="Carbamoyl-phosphate synthase large chain"/>
    <property type="match status" value="1"/>
</dbReference>
<dbReference type="Gene3D" id="3.40.50.1380">
    <property type="entry name" value="Methylglyoxal synthase-like domain"/>
    <property type="match status" value="1"/>
</dbReference>
<evidence type="ECO:0000256" key="9">
    <source>
        <dbReference type="ARBA" id="ARBA00022741"/>
    </source>
</evidence>
<dbReference type="PROSITE" id="PS50975">
    <property type="entry name" value="ATP_GRASP"/>
    <property type="match status" value="2"/>
</dbReference>
<dbReference type="OMA" id="FPFNKFP"/>
<dbReference type="Proteomes" id="UP000266841">
    <property type="component" value="Unassembled WGS sequence"/>
</dbReference>
<dbReference type="NCBIfam" id="TIGR01369">
    <property type="entry name" value="CPSaseII_lrg"/>
    <property type="match status" value="1"/>
</dbReference>
<dbReference type="OrthoDB" id="434at2759"/>
<evidence type="ECO:0000256" key="13">
    <source>
        <dbReference type="ARBA" id="ARBA00023211"/>
    </source>
</evidence>
<dbReference type="GO" id="GO:0006541">
    <property type="term" value="P:glutamine metabolic process"/>
    <property type="evidence" value="ECO:0007669"/>
    <property type="project" value="InterPro"/>
</dbReference>
<feature type="domain" description="ATP-grasp" evidence="21">
    <location>
        <begin position="562"/>
        <end position="754"/>
    </location>
</feature>
<dbReference type="InterPro" id="IPR005480">
    <property type="entry name" value="CPSase_lsu_oligo"/>
</dbReference>